<dbReference type="EMBL" id="JTDK01000008">
    <property type="protein sequence ID" value="KHK97873.1"/>
    <property type="molecule type" value="Genomic_DNA"/>
</dbReference>
<dbReference type="SUPFAM" id="SSF56784">
    <property type="entry name" value="HAD-like"/>
    <property type="match status" value="1"/>
</dbReference>
<dbReference type="PANTHER" id="PTHR10000">
    <property type="entry name" value="PHOSPHOSERINE PHOSPHATASE"/>
    <property type="match status" value="1"/>
</dbReference>
<dbReference type="PANTHER" id="PTHR10000:SF8">
    <property type="entry name" value="HAD SUPERFAMILY HYDROLASE-LIKE, TYPE 3"/>
    <property type="match status" value="1"/>
</dbReference>
<dbReference type="AlphaFoldDB" id="A0A0B2A807"/>
<dbReference type="PROSITE" id="PS01228">
    <property type="entry name" value="COF_1"/>
    <property type="match status" value="1"/>
</dbReference>
<dbReference type="Proteomes" id="UP000031030">
    <property type="component" value="Unassembled WGS sequence"/>
</dbReference>
<protein>
    <submittedName>
        <fullName evidence="1">Haloacid dehalogenase</fullName>
    </submittedName>
</protein>
<accession>A0A0B2A807</accession>
<comment type="caution">
    <text evidence="1">The sequence shown here is derived from an EMBL/GenBank/DDBJ whole genome shotgun (WGS) entry which is preliminary data.</text>
</comment>
<dbReference type="NCBIfam" id="TIGR01484">
    <property type="entry name" value="HAD-SF-IIB"/>
    <property type="match status" value="1"/>
</dbReference>
<keyword evidence="2" id="KW-1185">Reference proteome</keyword>
<reference evidence="1 2" key="1">
    <citation type="submission" date="2014-11" db="EMBL/GenBank/DDBJ databases">
        <title>Genome sequence of Microbacterium mangrovi MUSC 115(T).</title>
        <authorList>
            <person name="Lee L.-H."/>
        </authorList>
    </citation>
    <scope>NUCLEOTIDE SEQUENCE [LARGE SCALE GENOMIC DNA]</scope>
    <source>
        <strain evidence="1 2">MUSC 115</strain>
    </source>
</reference>
<dbReference type="InterPro" id="IPR006379">
    <property type="entry name" value="HAD-SF_hydro_IIB"/>
</dbReference>
<name>A0A0B2A807_9MICO</name>
<dbReference type="Gene3D" id="3.30.1240.10">
    <property type="match status" value="1"/>
</dbReference>
<evidence type="ECO:0000313" key="1">
    <source>
        <dbReference type="EMBL" id="KHK97873.1"/>
    </source>
</evidence>
<dbReference type="InterPro" id="IPR023214">
    <property type="entry name" value="HAD_sf"/>
</dbReference>
<dbReference type="GO" id="GO:0016791">
    <property type="term" value="F:phosphatase activity"/>
    <property type="evidence" value="ECO:0007669"/>
    <property type="project" value="TreeGrafter"/>
</dbReference>
<organism evidence="1 2">
    <name type="scientific">Microbacterium mangrovi</name>
    <dbReference type="NCBI Taxonomy" id="1348253"/>
    <lineage>
        <taxon>Bacteria</taxon>
        <taxon>Bacillati</taxon>
        <taxon>Actinomycetota</taxon>
        <taxon>Actinomycetes</taxon>
        <taxon>Micrococcales</taxon>
        <taxon>Microbacteriaceae</taxon>
        <taxon>Microbacterium</taxon>
    </lineage>
</organism>
<dbReference type="Gene3D" id="3.40.50.1000">
    <property type="entry name" value="HAD superfamily/HAD-like"/>
    <property type="match status" value="1"/>
</dbReference>
<dbReference type="GO" id="GO:0005829">
    <property type="term" value="C:cytosol"/>
    <property type="evidence" value="ECO:0007669"/>
    <property type="project" value="TreeGrafter"/>
</dbReference>
<dbReference type="STRING" id="1348253.LK09_10185"/>
<sequence>MLAGLIALDVDGTVLLEDETPSPGVVDAVAAAVEAGHEVTLATGRSWGGTHRVIELLGIRPEFVVCANGAVIMRRGGDEFGYSRWRVETFDPSTVLGLLQAELPDAHYMVELADGHRLFTDEAVGWNLDGGEQVAFERLAAEPVSRIVVVDPGSSDADFLAMTERIGLHSVSYAIGWTAWLDIAPHGVDKSSALEIVRAELAVEGSDVLVMGDGRNDLGMFAWARDAGGRAVAMAQGPQEVRDAASAVTLSVEVGGVAEVLRAL</sequence>
<dbReference type="GO" id="GO:0000287">
    <property type="term" value="F:magnesium ion binding"/>
    <property type="evidence" value="ECO:0007669"/>
    <property type="project" value="TreeGrafter"/>
</dbReference>
<proteinExistence type="predicted"/>
<dbReference type="InterPro" id="IPR036412">
    <property type="entry name" value="HAD-like_sf"/>
</dbReference>
<gene>
    <name evidence="1" type="ORF">LK09_10185</name>
</gene>
<evidence type="ECO:0000313" key="2">
    <source>
        <dbReference type="Proteomes" id="UP000031030"/>
    </source>
</evidence>
<dbReference type="OrthoDB" id="3180855at2"/>
<dbReference type="Pfam" id="PF08282">
    <property type="entry name" value="Hydrolase_3"/>
    <property type="match status" value="1"/>
</dbReference>